<reference evidence="2" key="2">
    <citation type="submission" date="2015-01" db="EMBL/GenBank/DDBJ databases">
        <title>Evolutionary Origins and Diversification of the Mycorrhizal Mutualists.</title>
        <authorList>
            <consortium name="DOE Joint Genome Institute"/>
            <consortium name="Mycorrhizal Genomics Consortium"/>
            <person name="Kohler A."/>
            <person name="Kuo A."/>
            <person name="Nagy L.G."/>
            <person name="Floudas D."/>
            <person name="Copeland A."/>
            <person name="Barry K.W."/>
            <person name="Cichocki N."/>
            <person name="Veneault-Fourrey C."/>
            <person name="LaButti K."/>
            <person name="Lindquist E.A."/>
            <person name="Lipzen A."/>
            <person name="Lundell T."/>
            <person name="Morin E."/>
            <person name="Murat C."/>
            <person name="Riley R."/>
            <person name="Ohm R."/>
            <person name="Sun H."/>
            <person name="Tunlid A."/>
            <person name="Henrissat B."/>
            <person name="Grigoriev I.V."/>
            <person name="Hibbett D.S."/>
            <person name="Martin F."/>
        </authorList>
    </citation>
    <scope>NUCLEOTIDE SEQUENCE [LARGE SCALE GENOMIC DNA]</scope>
    <source>
        <strain evidence="2">UH-Slu-Lm8-n1</strain>
    </source>
</reference>
<organism evidence="1 2">
    <name type="scientific">Suillus luteus UH-Slu-Lm8-n1</name>
    <dbReference type="NCBI Taxonomy" id="930992"/>
    <lineage>
        <taxon>Eukaryota</taxon>
        <taxon>Fungi</taxon>
        <taxon>Dikarya</taxon>
        <taxon>Basidiomycota</taxon>
        <taxon>Agaricomycotina</taxon>
        <taxon>Agaricomycetes</taxon>
        <taxon>Agaricomycetidae</taxon>
        <taxon>Boletales</taxon>
        <taxon>Suillineae</taxon>
        <taxon>Suillaceae</taxon>
        <taxon>Suillus</taxon>
    </lineage>
</organism>
<evidence type="ECO:0000313" key="1">
    <source>
        <dbReference type="EMBL" id="KIK43580.1"/>
    </source>
</evidence>
<dbReference type="AlphaFoldDB" id="A0A0D0A105"/>
<sequence length="73" mass="8211">MLSLNALPSLQSFVQPLWTSPYLICNIPTDTIPYAPIIIRLAPELLGFPLIFPTDANAHCRRRLHLLPHVIVP</sequence>
<dbReference type="EMBL" id="KN835209">
    <property type="protein sequence ID" value="KIK43580.1"/>
    <property type="molecule type" value="Genomic_DNA"/>
</dbReference>
<evidence type="ECO:0000313" key="2">
    <source>
        <dbReference type="Proteomes" id="UP000054485"/>
    </source>
</evidence>
<dbReference type="Proteomes" id="UP000054485">
    <property type="component" value="Unassembled WGS sequence"/>
</dbReference>
<keyword evidence="2" id="KW-1185">Reference proteome</keyword>
<dbReference type="InParanoid" id="A0A0D0A105"/>
<accession>A0A0D0A105</accession>
<reference evidence="1 2" key="1">
    <citation type="submission" date="2014-04" db="EMBL/GenBank/DDBJ databases">
        <authorList>
            <consortium name="DOE Joint Genome Institute"/>
            <person name="Kuo A."/>
            <person name="Ruytinx J."/>
            <person name="Rineau F."/>
            <person name="Colpaert J."/>
            <person name="Kohler A."/>
            <person name="Nagy L.G."/>
            <person name="Floudas D."/>
            <person name="Copeland A."/>
            <person name="Barry K.W."/>
            <person name="Cichocki N."/>
            <person name="Veneault-Fourrey C."/>
            <person name="LaButti K."/>
            <person name="Lindquist E.A."/>
            <person name="Lipzen A."/>
            <person name="Lundell T."/>
            <person name="Morin E."/>
            <person name="Murat C."/>
            <person name="Sun H."/>
            <person name="Tunlid A."/>
            <person name="Henrissat B."/>
            <person name="Grigoriev I.V."/>
            <person name="Hibbett D.S."/>
            <person name="Martin F."/>
            <person name="Nordberg H.P."/>
            <person name="Cantor M.N."/>
            <person name="Hua S.X."/>
        </authorList>
    </citation>
    <scope>NUCLEOTIDE SEQUENCE [LARGE SCALE GENOMIC DNA]</scope>
    <source>
        <strain evidence="1 2">UH-Slu-Lm8-n1</strain>
    </source>
</reference>
<protein>
    <submittedName>
        <fullName evidence="1">Uncharacterized protein</fullName>
    </submittedName>
</protein>
<gene>
    <name evidence="1" type="ORF">CY34DRAFT_695059</name>
</gene>
<dbReference type="HOGENOM" id="CLU_2706484_0_0_1"/>
<proteinExistence type="predicted"/>
<name>A0A0D0A105_9AGAM</name>